<sequence length="638" mass="67545">MSKWRGRPVARGLHVPFPRPVQGVHGGHELFALAEVVEWLEASGRGNNADFRRDALAHARPLVDLDEDTTRAALEALLCLKARVGLTLSGLRADAIVQEADALDPDDNHLVSELMAAGDALTDLASYAERLSDALWDAASAYVRVRAAVRETRPALGREALRLLGLIGAAVALESEGDVVVGDPNASDVDWLDALLTALGEDVDAHVLVVGDSARHRAARRLHSVRGRSVVDAAPVGVLPLVVTRIPGWGYSTDPSTLLTQADDVQLDLHEEQRALVVGPATVLCDGLGRRDLDQQRDHFIRLGRLRCALRLPGGLLNDGSRTALGLWVLGGEPASVRVEYRRLATADLSNEALTPDAIEDLVTDVVASLTDSSRHTHAFRYARLHATAALLAGSGPIVVPGTGPAPIKVTPPAESVVSVRRILSELQGESSAPVLLEGLEVGPGADTVLTSQVSIDAAIREGLLRVLPGSRIAQASSAASGVRIIDPQDVQGIAQPPRLVDPLDLEELAPRARRTEAGDVVFCVSPRPAAIVDTEGLSVVASPARVLRCAPGSGLVPEAVAQAINSRPPRSPRWRAWRIPRVPVAQADSLAAVLRAVAAEEERARARGDRLALLAHELARGVSTGALTITDHSEEGP</sequence>
<evidence type="ECO:0000313" key="1">
    <source>
        <dbReference type="EMBL" id="QOK23973.1"/>
    </source>
</evidence>
<accession>A0A7L9J4L8</accession>
<protein>
    <recommendedName>
        <fullName evidence="3">DNA methylase adenine-specific domain-containing protein</fullName>
    </recommendedName>
</protein>
<dbReference type="AlphaFoldDB" id="A0A7L9J4L8"/>
<evidence type="ECO:0008006" key="3">
    <source>
        <dbReference type="Google" id="ProtNLM"/>
    </source>
</evidence>
<dbReference type="EMBL" id="CP062789">
    <property type="protein sequence ID" value="QOK23973.1"/>
    <property type="molecule type" value="Genomic_DNA"/>
</dbReference>
<name>A0A7L9J4L8_9MICO</name>
<gene>
    <name evidence="1" type="ORF">IGS73_06245</name>
</gene>
<evidence type="ECO:0000313" key="2">
    <source>
        <dbReference type="Proteomes" id="UP000593998"/>
    </source>
</evidence>
<reference evidence="1 2" key="1">
    <citation type="submission" date="2020-10" db="EMBL/GenBank/DDBJ databases">
        <title>Janibacter indicus TT2 genome sequence.</title>
        <authorList>
            <person name="Lee K."/>
            <person name="Ganzorig M."/>
        </authorList>
    </citation>
    <scope>NUCLEOTIDE SEQUENCE [LARGE SCALE GENOMIC DNA]</scope>
    <source>
        <strain evidence="1 2">TT2</strain>
    </source>
</reference>
<organism evidence="1 2">
    <name type="scientific">Janibacter indicus</name>
    <dbReference type="NCBI Taxonomy" id="857417"/>
    <lineage>
        <taxon>Bacteria</taxon>
        <taxon>Bacillati</taxon>
        <taxon>Actinomycetota</taxon>
        <taxon>Actinomycetes</taxon>
        <taxon>Micrococcales</taxon>
        <taxon>Intrasporangiaceae</taxon>
        <taxon>Janibacter</taxon>
    </lineage>
</organism>
<proteinExistence type="predicted"/>
<dbReference type="RefSeq" id="WP_192911853.1">
    <property type="nucleotide sequence ID" value="NZ_CP062789.1"/>
</dbReference>
<dbReference type="Proteomes" id="UP000593998">
    <property type="component" value="Chromosome"/>
</dbReference>